<gene>
    <name evidence="3" type="ORF">MMAN_03120</name>
</gene>
<dbReference type="SUPFAM" id="SSF54637">
    <property type="entry name" value="Thioesterase/thiol ester dehydrase-isomerase"/>
    <property type="match status" value="1"/>
</dbReference>
<evidence type="ECO:0000313" key="4">
    <source>
        <dbReference type="Proteomes" id="UP000465812"/>
    </source>
</evidence>
<reference evidence="3 4" key="1">
    <citation type="journal article" date="2019" name="Emerg. Microbes Infect.">
        <title>Comprehensive subspecies identification of 175 nontuberculous mycobacteria species based on 7547 genomic profiles.</title>
        <authorList>
            <person name="Matsumoto Y."/>
            <person name="Kinjo T."/>
            <person name="Motooka D."/>
            <person name="Nabeya D."/>
            <person name="Jung N."/>
            <person name="Uechi K."/>
            <person name="Horii T."/>
            <person name="Iida T."/>
            <person name="Fujita J."/>
            <person name="Nakamura S."/>
        </authorList>
    </citation>
    <scope>NUCLEOTIDE SEQUENCE [LARGE SCALE GENOMIC DNA]</scope>
    <source>
        <strain evidence="3 4">JCM 18113</strain>
    </source>
</reference>
<evidence type="ECO:0000259" key="2">
    <source>
        <dbReference type="Pfam" id="PF20789"/>
    </source>
</evidence>
<feature type="domain" description="Acyl-CoA thioesterase-like C-terminal" evidence="2">
    <location>
        <begin position="132"/>
        <end position="264"/>
    </location>
</feature>
<evidence type="ECO:0008006" key="5">
    <source>
        <dbReference type="Google" id="ProtNLM"/>
    </source>
</evidence>
<dbReference type="Proteomes" id="UP000465812">
    <property type="component" value="Chromosome"/>
</dbReference>
<dbReference type="Pfam" id="PF20789">
    <property type="entry name" value="4HBT_3C"/>
    <property type="match status" value="1"/>
</dbReference>
<feature type="domain" description="Acyl-CoA thioesterase-like N-terminal HotDog" evidence="1">
    <location>
        <begin position="32"/>
        <end position="112"/>
    </location>
</feature>
<evidence type="ECO:0000313" key="3">
    <source>
        <dbReference type="EMBL" id="BBY36178.1"/>
    </source>
</evidence>
<organism evidence="3 4">
    <name type="scientific">Mycobacterium mantenii</name>
    <dbReference type="NCBI Taxonomy" id="560555"/>
    <lineage>
        <taxon>Bacteria</taxon>
        <taxon>Bacillati</taxon>
        <taxon>Actinomycetota</taxon>
        <taxon>Actinomycetes</taxon>
        <taxon>Mycobacteriales</taxon>
        <taxon>Mycobacteriaceae</taxon>
        <taxon>Mycobacterium</taxon>
        <taxon>Mycobacterium avium complex (MAC)</taxon>
    </lineage>
</organism>
<proteinExistence type="predicted"/>
<dbReference type="InterPro" id="IPR042171">
    <property type="entry name" value="Acyl-CoA_hotdog"/>
</dbReference>
<dbReference type="InterPro" id="IPR029069">
    <property type="entry name" value="HotDog_dom_sf"/>
</dbReference>
<accession>A0ABM7JMS7</accession>
<protein>
    <recommendedName>
        <fullName evidence="5">Acyl-CoA thioesterase</fullName>
    </recommendedName>
</protein>
<name>A0ABM7JMS7_MYCNT</name>
<dbReference type="InterPro" id="IPR049450">
    <property type="entry name" value="ACOT8-like_C"/>
</dbReference>
<evidence type="ECO:0000259" key="1">
    <source>
        <dbReference type="Pfam" id="PF13622"/>
    </source>
</evidence>
<dbReference type="Pfam" id="PF13622">
    <property type="entry name" value="4HBT_3"/>
    <property type="match status" value="1"/>
</dbReference>
<sequence>MIAVTIEDPAIMPEAFFTVDGDSYVPGKITQGPWGAAMGGQIVGGLLGWGIEQSGIDPDLQPARFTVDLLRPALMEPVQIQTSVQREGRRIKLVDGNLVQNGTVVARASALFLRRGDHPDGQVWSSPAQMPPLPTSSDGFTAEMPFLIWGYGATSEGSPGIAAGEWEQTHSQKFAWARLFRPMVHGHPLTPFTRLAFVGDITSSLTHWGTRGLRYINADYTVTATRLPDGEFLGLAAQSHYATAGVATGAATLFDRHGPLGTSSALALAQPADAFRLTHT</sequence>
<dbReference type="Gene3D" id="2.40.160.210">
    <property type="entry name" value="Acyl-CoA thioesterase, double hotdog domain"/>
    <property type="match status" value="1"/>
</dbReference>
<dbReference type="EMBL" id="AP022590">
    <property type="protein sequence ID" value="BBY36178.1"/>
    <property type="molecule type" value="Genomic_DNA"/>
</dbReference>
<dbReference type="InterPro" id="IPR049449">
    <property type="entry name" value="TesB_ACOT8-like_N"/>
</dbReference>
<keyword evidence="4" id="KW-1185">Reference proteome</keyword>